<feature type="compositionally biased region" description="Basic and acidic residues" evidence="1">
    <location>
        <begin position="688"/>
        <end position="706"/>
    </location>
</feature>
<feature type="compositionally biased region" description="Basic and acidic residues" evidence="1">
    <location>
        <begin position="720"/>
        <end position="744"/>
    </location>
</feature>
<sequence>MFNAPLLQHEPKTDSQVDFNNQSSYTPPYAQTQSYPYPQAPSPELPTSINHNYNANNHRPPPTTATGTYGRYILKTLYGPLKFVLIFGIVTALLVIPTVVIDADNVKSRAEFGDDEAGFSAQQTRLVTYYVFGWLWFSWIALAACYAFGTVLPYVFRFVARYVNPGHARYWRVLRTMRGPICYVGLVTFSYVIYLALLYIDRASLATSLYSSPDEIGWIDILEDFLQQGVLWAWFYLVEKIGMLYITIHYHARSDMGQITRSKDMHNALIALYEASVYLYPIGTAEFEDEDTMIRNATGQEHGEHRIRATHYLSRLGIDTYGLTSFFGNFLSSSPDSHWLRPASGYATVERAIANPKSAAALARRIWMSFVPMGKEALTAENMAEVLGPSRKSEAEAYFKLLDEGDLGDLRLDEMEWSVTEAGRIRNNIYRNMHAADHCINTFDWVMLACLAGVMVYFILVFWVPALKDIQETIKILGFGLAFAVGRTIHHFLAGCIFILFDHPYDIGDRIELWNGQSPAPAPTSLIVTHTSLLYTIFRRVDNGMTLQAGNEYLQQCRIENVTRSGANRQAITLAADLSDTSFRDLQFLRSELEAFVKHPDNRRDYLPALGLSITNLNTDQGKMDLKCVFTHRSNWADEPLRAARSMKFMCALVAALRKIPLDGSGGAGAVGKSGNPAYHVMITADEAKKRKEEAEREKKAKRWDAEENVAEEDEDEDGEKVRKAREEAEKKKKEKKEKEEAELAARMSLFKIPAAKKAGPPPRETGDTAGGLTTGFQLLGNFVGGSTNTGGLRPVPHFKG</sequence>
<dbReference type="GO" id="GO:0016020">
    <property type="term" value="C:membrane"/>
    <property type="evidence" value="ECO:0007669"/>
    <property type="project" value="InterPro"/>
</dbReference>
<evidence type="ECO:0000259" key="4">
    <source>
        <dbReference type="Pfam" id="PF25886"/>
    </source>
</evidence>
<reference evidence="5" key="1">
    <citation type="journal article" date="2023" name="Mol. Phylogenet. Evol.">
        <title>Genome-scale phylogeny and comparative genomics of the fungal order Sordariales.</title>
        <authorList>
            <person name="Hensen N."/>
            <person name="Bonometti L."/>
            <person name="Westerberg I."/>
            <person name="Brannstrom I.O."/>
            <person name="Guillou S."/>
            <person name="Cros-Aarteil S."/>
            <person name="Calhoun S."/>
            <person name="Haridas S."/>
            <person name="Kuo A."/>
            <person name="Mondo S."/>
            <person name="Pangilinan J."/>
            <person name="Riley R."/>
            <person name="LaButti K."/>
            <person name="Andreopoulos B."/>
            <person name="Lipzen A."/>
            <person name="Chen C."/>
            <person name="Yan M."/>
            <person name="Daum C."/>
            <person name="Ng V."/>
            <person name="Clum A."/>
            <person name="Steindorff A."/>
            <person name="Ohm R.A."/>
            <person name="Martin F."/>
            <person name="Silar P."/>
            <person name="Natvig D.O."/>
            <person name="Lalanne C."/>
            <person name="Gautier V."/>
            <person name="Ament-Velasquez S.L."/>
            <person name="Kruys A."/>
            <person name="Hutchinson M.I."/>
            <person name="Powell A.J."/>
            <person name="Barry K."/>
            <person name="Miller A.N."/>
            <person name="Grigoriev I.V."/>
            <person name="Debuchy R."/>
            <person name="Gladieux P."/>
            <person name="Hiltunen Thoren M."/>
            <person name="Johannesson H."/>
        </authorList>
    </citation>
    <scope>NUCLEOTIDE SEQUENCE</scope>
    <source>
        <strain evidence="5">CBS 141.50</strain>
    </source>
</reference>
<dbReference type="GO" id="GO:0005262">
    <property type="term" value="F:calcium channel activity"/>
    <property type="evidence" value="ECO:0007669"/>
    <property type="project" value="TreeGrafter"/>
</dbReference>
<keyword evidence="2" id="KW-1133">Transmembrane helix</keyword>
<name>A0AAN6ZMH5_9PEZI</name>
<protein>
    <submittedName>
        <fullName evidence="5">Uncharacterized protein</fullName>
    </submittedName>
</protein>
<evidence type="ECO:0000313" key="5">
    <source>
        <dbReference type="EMBL" id="KAK4143917.1"/>
    </source>
</evidence>
<feature type="region of interest" description="Disordered" evidence="1">
    <location>
        <begin position="1"/>
        <end position="63"/>
    </location>
</feature>
<feature type="domain" description="Mechanosensitive ion channel MscS" evidence="3">
    <location>
        <begin position="493"/>
        <end position="564"/>
    </location>
</feature>
<feature type="compositionally biased region" description="Acidic residues" evidence="1">
    <location>
        <begin position="707"/>
        <end position="719"/>
    </location>
</feature>
<feature type="compositionally biased region" description="Polar residues" evidence="1">
    <location>
        <begin position="45"/>
        <end position="57"/>
    </location>
</feature>
<dbReference type="GO" id="GO:0006874">
    <property type="term" value="P:intracellular calcium ion homeostasis"/>
    <property type="evidence" value="ECO:0007669"/>
    <property type="project" value="TreeGrafter"/>
</dbReference>
<dbReference type="InterPro" id="IPR058650">
    <property type="entry name" value="Msy1/2-like"/>
</dbReference>
<proteinExistence type="predicted"/>
<keyword evidence="6" id="KW-1185">Reference proteome</keyword>
<feature type="domain" description="Mechanosensitive ion channel protein Msy1/2-like transmembrane" evidence="4">
    <location>
        <begin position="79"/>
        <end position="250"/>
    </location>
</feature>
<evidence type="ECO:0000256" key="1">
    <source>
        <dbReference type="SAM" id="MobiDB-lite"/>
    </source>
</evidence>
<dbReference type="RefSeq" id="XP_062637288.1">
    <property type="nucleotide sequence ID" value="XM_062777130.1"/>
</dbReference>
<dbReference type="Pfam" id="PF00924">
    <property type="entry name" value="MS_channel_2nd"/>
    <property type="match status" value="1"/>
</dbReference>
<dbReference type="Pfam" id="PF25886">
    <property type="entry name" value="Msy1"/>
    <property type="match status" value="1"/>
</dbReference>
<dbReference type="PANTHER" id="PTHR31323">
    <property type="entry name" value="MECHANOSENSITIVE ION CHANNEL PROTEIN MSY2"/>
    <property type="match status" value="1"/>
</dbReference>
<dbReference type="Proteomes" id="UP001302676">
    <property type="component" value="Unassembled WGS sequence"/>
</dbReference>
<feature type="transmembrane region" description="Helical" evidence="2">
    <location>
        <begin position="181"/>
        <end position="200"/>
    </location>
</feature>
<feature type="region of interest" description="Disordered" evidence="1">
    <location>
        <begin position="688"/>
        <end position="773"/>
    </location>
</feature>
<reference evidence="5" key="2">
    <citation type="submission" date="2023-05" db="EMBL/GenBank/DDBJ databases">
        <authorList>
            <consortium name="Lawrence Berkeley National Laboratory"/>
            <person name="Steindorff A."/>
            <person name="Hensen N."/>
            <person name="Bonometti L."/>
            <person name="Westerberg I."/>
            <person name="Brannstrom I.O."/>
            <person name="Guillou S."/>
            <person name="Cros-Aarteil S."/>
            <person name="Calhoun S."/>
            <person name="Haridas S."/>
            <person name="Kuo A."/>
            <person name="Mondo S."/>
            <person name="Pangilinan J."/>
            <person name="Riley R."/>
            <person name="Labutti K."/>
            <person name="Andreopoulos B."/>
            <person name="Lipzen A."/>
            <person name="Chen C."/>
            <person name="Yanf M."/>
            <person name="Daum C."/>
            <person name="Ng V."/>
            <person name="Clum A."/>
            <person name="Ohm R."/>
            <person name="Martin F."/>
            <person name="Silar P."/>
            <person name="Natvig D."/>
            <person name="Lalanne C."/>
            <person name="Gautier V."/>
            <person name="Ament-Velasquez S.L."/>
            <person name="Kruys A."/>
            <person name="Hutchinson M.I."/>
            <person name="Powell A.J."/>
            <person name="Barry K."/>
            <person name="Miller A.N."/>
            <person name="Grigoriev I.V."/>
            <person name="Debuchy R."/>
            <person name="Gladieux P."/>
            <person name="Thoren M.H."/>
            <person name="Johannesson H."/>
        </authorList>
    </citation>
    <scope>NUCLEOTIDE SEQUENCE</scope>
    <source>
        <strain evidence="5">CBS 141.50</strain>
    </source>
</reference>
<dbReference type="PANTHER" id="PTHR31323:SF14">
    <property type="entry name" value="MECHANOSENSITIVE ION CHANNEL PROTEIN MSY2"/>
    <property type="match status" value="1"/>
</dbReference>
<evidence type="ECO:0000256" key="2">
    <source>
        <dbReference type="SAM" id="Phobius"/>
    </source>
</evidence>
<organism evidence="5 6">
    <name type="scientific">Dichotomopilus funicola</name>
    <dbReference type="NCBI Taxonomy" id="1934379"/>
    <lineage>
        <taxon>Eukaryota</taxon>
        <taxon>Fungi</taxon>
        <taxon>Dikarya</taxon>
        <taxon>Ascomycota</taxon>
        <taxon>Pezizomycotina</taxon>
        <taxon>Sordariomycetes</taxon>
        <taxon>Sordariomycetidae</taxon>
        <taxon>Sordariales</taxon>
        <taxon>Chaetomiaceae</taxon>
        <taxon>Dichotomopilus</taxon>
    </lineage>
</organism>
<gene>
    <name evidence="5" type="ORF">C8A04DRAFT_11888</name>
</gene>
<dbReference type="EMBL" id="MU853581">
    <property type="protein sequence ID" value="KAK4143917.1"/>
    <property type="molecule type" value="Genomic_DNA"/>
</dbReference>
<feature type="transmembrane region" description="Helical" evidence="2">
    <location>
        <begin position="445"/>
        <end position="464"/>
    </location>
</feature>
<feature type="transmembrane region" description="Helical" evidence="2">
    <location>
        <begin position="81"/>
        <end position="101"/>
    </location>
</feature>
<dbReference type="AlphaFoldDB" id="A0AAN6ZMH5"/>
<dbReference type="InterPro" id="IPR006685">
    <property type="entry name" value="MscS_channel_2nd"/>
</dbReference>
<accession>A0AAN6ZMH5</accession>
<keyword evidence="2" id="KW-0812">Transmembrane</keyword>
<feature type="transmembrane region" description="Helical" evidence="2">
    <location>
        <begin position="136"/>
        <end position="160"/>
    </location>
</feature>
<comment type="caution">
    <text evidence="5">The sequence shown here is derived from an EMBL/GenBank/DDBJ whole genome shotgun (WGS) entry which is preliminary data.</text>
</comment>
<feature type="compositionally biased region" description="Polar residues" evidence="1">
    <location>
        <begin position="16"/>
        <end position="36"/>
    </location>
</feature>
<keyword evidence="2" id="KW-0472">Membrane</keyword>
<evidence type="ECO:0000313" key="6">
    <source>
        <dbReference type="Proteomes" id="UP001302676"/>
    </source>
</evidence>
<dbReference type="GeneID" id="87813743"/>
<evidence type="ECO:0000259" key="3">
    <source>
        <dbReference type="Pfam" id="PF00924"/>
    </source>
</evidence>